<dbReference type="InterPro" id="IPR036513">
    <property type="entry name" value="STAS_dom_sf"/>
</dbReference>
<protein>
    <submittedName>
        <fullName evidence="2">Anti-sigma factor antagonist</fullName>
    </submittedName>
</protein>
<dbReference type="SUPFAM" id="SSF52091">
    <property type="entry name" value="SpoIIaa-like"/>
    <property type="match status" value="1"/>
</dbReference>
<dbReference type="CDD" id="cd07043">
    <property type="entry name" value="STAS_anti-anti-sigma_factors"/>
    <property type="match status" value="1"/>
</dbReference>
<comment type="caution">
    <text evidence="2">The sequence shown here is derived from an EMBL/GenBank/DDBJ whole genome shotgun (WGS) entry which is preliminary data.</text>
</comment>
<dbReference type="Proteomes" id="UP000315303">
    <property type="component" value="Unassembled WGS sequence"/>
</dbReference>
<name>A0A502L5R6_9GAMM</name>
<evidence type="ECO:0000313" key="3">
    <source>
        <dbReference type="Proteomes" id="UP000315303"/>
    </source>
</evidence>
<accession>A0A502L5R6</accession>
<dbReference type="Pfam" id="PF01740">
    <property type="entry name" value="STAS"/>
    <property type="match status" value="1"/>
</dbReference>
<organism evidence="2 3">
    <name type="scientific">Litorilituus lipolyticus</name>
    <dbReference type="NCBI Taxonomy" id="2491017"/>
    <lineage>
        <taxon>Bacteria</taxon>
        <taxon>Pseudomonadati</taxon>
        <taxon>Pseudomonadota</taxon>
        <taxon>Gammaproteobacteria</taxon>
        <taxon>Alteromonadales</taxon>
        <taxon>Colwelliaceae</taxon>
        <taxon>Litorilituus</taxon>
    </lineage>
</organism>
<dbReference type="Gene3D" id="3.30.750.24">
    <property type="entry name" value="STAS domain"/>
    <property type="match status" value="1"/>
</dbReference>
<dbReference type="PANTHER" id="PTHR35849:SF1">
    <property type="entry name" value="INTERMEMBRANE PHOSPHOLIPID TRANSPORT SYSTEM BINDING PROTEIN MLAB"/>
    <property type="match status" value="1"/>
</dbReference>
<dbReference type="PROSITE" id="PS50801">
    <property type="entry name" value="STAS"/>
    <property type="match status" value="1"/>
</dbReference>
<evidence type="ECO:0000259" key="1">
    <source>
        <dbReference type="PROSITE" id="PS50801"/>
    </source>
</evidence>
<dbReference type="InterPro" id="IPR002645">
    <property type="entry name" value="STAS_dom"/>
</dbReference>
<evidence type="ECO:0000313" key="2">
    <source>
        <dbReference type="EMBL" id="TPH19260.1"/>
    </source>
</evidence>
<proteinExistence type="predicted"/>
<dbReference type="InterPro" id="IPR052746">
    <property type="entry name" value="MlaB_ABC_Transporter"/>
</dbReference>
<dbReference type="PANTHER" id="PTHR35849">
    <property type="entry name" value="BLR2341 PROTEIN"/>
    <property type="match status" value="1"/>
</dbReference>
<keyword evidence="3" id="KW-1185">Reference proteome</keyword>
<feature type="domain" description="STAS" evidence="1">
    <location>
        <begin position="3"/>
        <end position="87"/>
    </location>
</feature>
<dbReference type="RefSeq" id="WP_140600843.1">
    <property type="nucleotide sequence ID" value="NZ_SAWY01000001.1"/>
</dbReference>
<reference evidence="2 3" key="1">
    <citation type="submission" date="2019-01" db="EMBL/GenBank/DDBJ databases">
        <title>Litorilituus lipolytica sp. nov., isolated from intertidal sand of the Yellow Sea in China.</title>
        <authorList>
            <person name="Liu A."/>
        </authorList>
    </citation>
    <scope>NUCLEOTIDE SEQUENCE [LARGE SCALE GENOMIC DNA]</scope>
    <source>
        <strain evidence="2 3">RZ04</strain>
    </source>
</reference>
<dbReference type="EMBL" id="SAWY01000001">
    <property type="protein sequence ID" value="TPH19260.1"/>
    <property type="molecule type" value="Genomic_DNA"/>
</dbReference>
<dbReference type="OrthoDB" id="3296574at2"/>
<gene>
    <name evidence="2" type="ORF">EPA86_00605</name>
</gene>
<dbReference type="AlphaFoldDB" id="A0A502L5R6"/>
<sequence>MPEIKVVQKRNNTTEVTISGELTIYEAQSFFTEHIQPLTIQQQLNLKLAKLTEVDTAGIQVLIMLLNKAQELTASIRIISLSVAIKDYCELFQLHHYFTVTKDKVKSNSGENP</sequence>